<proteinExistence type="predicted"/>
<accession>A0A0W7X8K2</accession>
<dbReference type="EMBL" id="LOCL01000028">
    <property type="protein sequence ID" value="KUF19224.1"/>
    <property type="molecule type" value="Genomic_DNA"/>
</dbReference>
<dbReference type="Proteomes" id="UP000054804">
    <property type="component" value="Unassembled WGS sequence"/>
</dbReference>
<feature type="compositionally biased region" description="Basic residues" evidence="1">
    <location>
        <begin position="192"/>
        <end position="211"/>
    </location>
</feature>
<dbReference type="AlphaFoldDB" id="A0A0W7X8K2"/>
<organism evidence="2 3">
    <name type="scientific">Streptomyces silvensis</name>
    <dbReference type="NCBI Taxonomy" id="1765722"/>
    <lineage>
        <taxon>Bacteria</taxon>
        <taxon>Bacillati</taxon>
        <taxon>Actinomycetota</taxon>
        <taxon>Actinomycetes</taxon>
        <taxon>Kitasatosporales</taxon>
        <taxon>Streptomycetaceae</taxon>
        <taxon>Streptomyces</taxon>
    </lineage>
</organism>
<feature type="region of interest" description="Disordered" evidence="1">
    <location>
        <begin position="114"/>
        <end position="134"/>
    </location>
</feature>
<name>A0A0W7X8K2_9ACTN</name>
<protein>
    <submittedName>
        <fullName evidence="2">Uncharacterized protein</fullName>
    </submittedName>
</protein>
<evidence type="ECO:0000313" key="2">
    <source>
        <dbReference type="EMBL" id="KUF19224.1"/>
    </source>
</evidence>
<evidence type="ECO:0000256" key="1">
    <source>
        <dbReference type="SAM" id="MobiDB-lite"/>
    </source>
</evidence>
<feature type="region of interest" description="Disordered" evidence="1">
    <location>
        <begin position="188"/>
        <end position="211"/>
    </location>
</feature>
<sequence length="211" mass="23096">MHTLTAARRVLAAAGPEPHTAGHFAWWQATAQFPPHPGEPCFWLPLRRKTSRADLEEASKRLNRTVLPLPAPGRFPPEPDEHTLFLAHRLHARIAHPVHAAALALRILTGRPPSQLPGPTALPSDSRTPSGRPAQIPAWAAGLLQAAHCFGNLDRMRSEGPLRLSSFDQQLVAEAACACALHEIQAPGTRRSGVRTRPSRTRKSRSTPTRR</sequence>
<reference evidence="2 3" key="1">
    <citation type="submission" date="2015-12" db="EMBL/GenBank/DDBJ databases">
        <title>Draft genome sequence of Streptomyces silvensis ATCC 53525, a producer of novel hormone antagonists.</title>
        <authorList>
            <person name="Johnston C.W."/>
            <person name="Li Y."/>
            <person name="Magarvey N.A."/>
        </authorList>
    </citation>
    <scope>NUCLEOTIDE SEQUENCE [LARGE SCALE GENOMIC DNA]</scope>
    <source>
        <strain evidence="2 3">ATCC 53525</strain>
    </source>
</reference>
<evidence type="ECO:0000313" key="3">
    <source>
        <dbReference type="Proteomes" id="UP000054804"/>
    </source>
</evidence>
<gene>
    <name evidence="2" type="ORF">AT728_22050</name>
</gene>
<dbReference type="RefSeq" id="WP_058846713.1">
    <property type="nucleotide sequence ID" value="NZ_LOCL01000028.1"/>
</dbReference>
<keyword evidence="3" id="KW-1185">Reference proteome</keyword>
<dbReference type="STRING" id="1765722.AT728_22050"/>
<dbReference type="OrthoDB" id="4102567at2"/>
<comment type="caution">
    <text evidence="2">The sequence shown here is derived from an EMBL/GenBank/DDBJ whole genome shotgun (WGS) entry which is preliminary data.</text>
</comment>